<evidence type="ECO:0000256" key="6">
    <source>
        <dbReference type="ARBA" id="ARBA00022989"/>
    </source>
</evidence>
<dbReference type="CDD" id="cd11492">
    <property type="entry name" value="SLC5sbd_NIS-SMVT"/>
    <property type="match status" value="1"/>
</dbReference>
<keyword evidence="8" id="KW-0406">Ion transport</keyword>
<keyword evidence="3" id="KW-0813">Transport</keyword>
<feature type="transmembrane region" description="Helical" evidence="12">
    <location>
        <begin position="28"/>
        <end position="49"/>
    </location>
</feature>
<dbReference type="InterPro" id="IPR001734">
    <property type="entry name" value="Na/solute_symporter"/>
</dbReference>
<feature type="transmembrane region" description="Helical" evidence="12">
    <location>
        <begin position="158"/>
        <end position="184"/>
    </location>
</feature>
<organism evidence="13 14">
    <name type="scientific">Tenebrio molitor</name>
    <name type="common">Yellow mealworm beetle</name>
    <dbReference type="NCBI Taxonomy" id="7067"/>
    <lineage>
        <taxon>Eukaryota</taxon>
        <taxon>Metazoa</taxon>
        <taxon>Ecdysozoa</taxon>
        <taxon>Arthropoda</taxon>
        <taxon>Hexapoda</taxon>
        <taxon>Insecta</taxon>
        <taxon>Pterygota</taxon>
        <taxon>Neoptera</taxon>
        <taxon>Endopterygota</taxon>
        <taxon>Coleoptera</taxon>
        <taxon>Polyphaga</taxon>
        <taxon>Cucujiformia</taxon>
        <taxon>Tenebrionidae</taxon>
        <taxon>Tenebrio</taxon>
    </lineage>
</organism>
<feature type="transmembrane region" description="Helical" evidence="12">
    <location>
        <begin position="70"/>
        <end position="98"/>
    </location>
</feature>
<comment type="subcellular location">
    <subcellularLocation>
        <location evidence="1">Cell membrane</location>
        <topology evidence="1">Multi-pass membrane protein</topology>
    </subcellularLocation>
</comment>
<evidence type="ECO:0000256" key="3">
    <source>
        <dbReference type="ARBA" id="ARBA00022448"/>
    </source>
</evidence>
<keyword evidence="5 12" id="KW-0812">Transmembrane</keyword>
<dbReference type="Pfam" id="PF00474">
    <property type="entry name" value="SSF"/>
    <property type="match status" value="1"/>
</dbReference>
<evidence type="ECO:0000313" key="13">
    <source>
        <dbReference type="EMBL" id="KAH0821482.1"/>
    </source>
</evidence>
<keyword evidence="14" id="KW-1185">Reference proteome</keyword>
<feature type="transmembrane region" description="Helical" evidence="12">
    <location>
        <begin position="390"/>
        <end position="411"/>
    </location>
</feature>
<evidence type="ECO:0000256" key="4">
    <source>
        <dbReference type="ARBA" id="ARBA00022475"/>
    </source>
</evidence>
<comment type="similarity">
    <text evidence="2 11">Belongs to the sodium:solute symporter (SSF) (TC 2.A.21) family.</text>
</comment>
<dbReference type="InterPro" id="IPR038377">
    <property type="entry name" value="Na/Glc_symporter_sf"/>
</dbReference>
<sequence>MSLIASYISGVTMLGTPAEIYNFGAQYWLIVFAMCLSGFTVATVYLPVFTKLQVCSSYEGGLKAVVYTDTWQTVVMFISVLVVVILGIISVGGMNVIIERAYAGNRLHSLNPNMYDRYTVFSVLIGGFTYWTSFNSVHQTMVQRYLSLPNDKQAKLSVGIFTVGVVFFISMCCFAGVLVFSTYYDCDPLTANRISNSDQLIPLFVVETAGHLRGVPGLFIAGVFGAALSSLSVVLNSTSVVLLEDVFKGVCHFDLTETRAKIISKCIVLILGVISVCLVFVVEHMGGVFEVASSLSAIVAGTMFGVFSLGMLIPWANTKGAVAGAIAGFIMSCIVSYGGQYASSAKLIVHPTLPISVDGCAETYGINVTAPPPIVYPDESAVFPLFRLSYLWITPIGVVTVLIVGVITSFLTGKTDIRFLDPELISPVCQWILPEEAGYSVEDREYLPLWT</sequence>
<dbReference type="Proteomes" id="UP000719412">
    <property type="component" value="Unassembled WGS sequence"/>
</dbReference>
<feature type="transmembrane region" description="Helical" evidence="12">
    <location>
        <begin position="320"/>
        <end position="339"/>
    </location>
</feature>
<protein>
    <recommendedName>
        <fullName evidence="15">Sodium-coupled monocarboxylate transporter 2</fullName>
    </recommendedName>
</protein>
<evidence type="ECO:0000256" key="9">
    <source>
        <dbReference type="ARBA" id="ARBA00023136"/>
    </source>
</evidence>
<feature type="transmembrane region" description="Helical" evidence="12">
    <location>
        <begin position="262"/>
        <end position="282"/>
    </location>
</feature>
<evidence type="ECO:0000256" key="11">
    <source>
        <dbReference type="RuleBase" id="RU362091"/>
    </source>
</evidence>
<evidence type="ECO:0000256" key="7">
    <source>
        <dbReference type="ARBA" id="ARBA00023053"/>
    </source>
</evidence>
<gene>
    <name evidence="13" type="ORF">GEV33_001309</name>
</gene>
<keyword evidence="10" id="KW-0739">Sodium transport</keyword>
<keyword evidence="7" id="KW-0915">Sodium</keyword>
<keyword evidence="4" id="KW-1003">Cell membrane</keyword>
<reference evidence="13" key="2">
    <citation type="submission" date="2021-08" db="EMBL/GenBank/DDBJ databases">
        <authorList>
            <person name="Eriksson T."/>
        </authorList>
    </citation>
    <scope>NUCLEOTIDE SEQUENCE</scope>
    <source>
        <strain evidence="13">Stoneville</strain>
        <tissue evidence="13">Whole head</tissue>
    </source>
</reference>
<comment type="caution">
    <text evidence="13">The sequence shown here is derived from an EMBL/GenBank/DDBJ whole genome shotgun (WGS) entry which is preliminary data.</text>
</comment>
<dbReference type="PANTHER" id="PTHR42985">
    <property type="entry name" value="SODIUM-COUPLED MONOCARBOXYLATE TRANSPORTER"/>
    <property type="match status" value="1"/>
</dbReference>
<dbReference type="GO" id="GO:0006814">
    <property type="term" value="P:sodium ion transport"/>
    <property type="evidence" value="ECO:0007669"/>
    <property type="project" value="UniProtKB-KW"/>
</dbReference>
<evidence type="ECO:0000256" key="2">
    <source>
        <dbReference type="ARBA" id="ARBA00006434"/>
    </source>
</evidence>
<feature type="transmembrane region" description="Helical" evidence="12">
    <location>
        <begin position="218"/>
        <end position="242"/>
    </location>
</feature>
<evidence type="ECO:0000256" key="5">
    <source>
        <dbReference type="ARBA" id="ARBA00022692"/>
    </source>
</evidence>
<dbReference type="PROSITE" id="PS50283">
    <property type="entry name" value="NA_SOLUT_SYMP_3"/>
    <property type="match status" value="1"/>
</dbReference>
<dbReference type="InterPro" id="IPR051163">
    <property type="entry name" value="Sodium:Solute_Symporter_SSF"/>
</dbReference>
<evidence type="ECO:0008006" key="15">
    <source>
        <dbReference type="Google" id="ProtNLM"/>
    </source>
</evidence>
<evidence type="ECO:0000256" key="8">
    <source>
        <dbReference type="ARBA" id="ARBA00023065"/>
    </source>
</evidence>
<keyword evidence="6 12" id="KW-1133">Transmembrane helix</keyword>
<dbReference type="PANTHER" id="PTHR42985:SF41">
    <property type="entry name" value="GH19970P-RELATED"/>
    <property type="match status" value="1"/>
</dbReference>
<dbReference type="Gene3D" id="1.20.1730.10">
    <property type="entry name" value="Sodium/glucose cotransporter"/>
    <property type="match status" value="2"/>
</dbReference>
<proteinExistence type="inferred from homology"/>
<evidence type="ECO:0000256" key="10">
    <source>
        <dbReference type="ARBA" id="ARBA00023201"/>
    </source>
</evidence>
<name>A0A8J6LK11_TENMO</name>
<evidence type="ECO:0000256" key="1">
    <source>
        <dbReference type="ARBA" id="ARBA00004651"/>
    </source>
</evidence>
<feature type="transmembrane region" description="Helical" evidence="12">
    <location>
        <begin position="118"/>
        <end position="137"/>
    </location>
</feature>
<evidence type="ECO:0000313" key="14">
    <source>
        <dbReference type="Proteomes" id="UP000719412"/>
    </source>
</evidence>
<dbReference type="GO" id="GO:0015293">
    <property type="term" value="F:symporter activity"/>
    <property type="evidence" value="ECO:0007669"/>
    <property type="project" value="TreeGrafter"/>
</dbReference>
<dbReference type="EMBL" id="JABDTM020007631">
    <property type="protein sequence ID" value="KAH0821482.1"/>
    <property type="molecule type" value="Genomic_DNA"/>
</dbReference>
<dbReference type="GO" id="GO:0005886">
    <property type="term" value="C:plasma membrane"/>
    <property type="evidence" value="ECO:0007669"/>
    <property type="project" value="UniProtKB-SubCell"/>
</dbReference>
<accession>A0A8J6LK11</accession>
<feature type="transmembrane region" description="Helical" evidence="12">
    <location>
        <begin position="294"/>
        <end position="313"/>
    </location>
</feature>
<reference evidence="13" key="1">
    <citation type="journal article" date="2020" name="J Insects Food Feed">
        <title>The yellow mealworm (Tenebrio molitor) genome: a resource for the emerging insects as food and feed industry.</title>
        <authorList>
            <person name="Eriksson T."/>
            <person name="Andere A."/>
            <person name="Kelstrup H."/>
            <person name="Emery V."/>
            <person name="Picard C."/>
        </authorList>
    </citation>
    <scope>NUCLEOTIDE SEQUENCE</scope>
    <source>
        <strain evidence="13">Stoneville</strain>
        <tissue evidence="13">Whole head</tissue>
    </source>
</reference>
<keyword evidence="9 12" id="KW-0472">Membrane</keyword>
<dbReference type="AlphaFoldDB" id="A0A8J6LK11"/>
<evidence type="ECO:0000256" key="12">
    <source>
        <dbReference type="SAM" id="Phobius"/>
    </source>
</evidence>